<evidence type="ECO:0000256" key="1">
    <source>
        <dbReference type="SAM" id="Phobius"/>
    </source>
</evidence>
<comment type="caution">
    <text evidence="2">The sequence shown here is derived from an EMBL/GenBank/DDBJ whole genome shotgun (WGS) entry which is preliminary data.</text>
</comment>
<feature type="transmembrane region" description="Helical" evidence="1">
    <location>
        <begin position="84"/>
        <end position="103"/>
    </location>
</feature>
<organism evidence="2 3">
    <name type="scientific">Actinoplanes sichuanensis</name>
    <dbReference type="NCBI Taxonomy" id="512349"/>
    <lineage>
        <taxon>Bacteria</taxon>
        <taxon>Bacillati</taxon>
        <taxon>Actinomycetota</taxon>
        <taxon>Actinomycetes</taxon>
        <taxon>Micromonosporales</taxon>
        <taxon>Micromonosporaceae</taxon>
        <taxon>Actinoplanes</taxon>
    </lineage>
</organism>
<protein>
    <recommendedName>
        <fullName evidence="4">Sensor histidine kinase</fullName>
    </recommendedName>
</protein>
<proteinExistence type="predicted"/>
<keyword evidence="3" id="KW-1185">Reference proteome</keyword>
<sequence>MRVLLVGRLAAATLSISTFVFLFAHDSWRSDNMFLIPDLILCAALALAASLPARAAAAALPITFAYAAGVLIVSTFSYAVDGTLGAPSLLGAAVSAVLAALLARPVPAYPTAAEAQAHLA</sequence>
<reference evidence="3" key="1">
    <citation type="journal article" date="2019" name="Int. J. Syst. Evol. Microbiol.">
        <title>The Global Catalogue of Microorganisms (GCM) 10K type strain sequencing project: providing services to taxonomists for standard genome sequencing and annotation.</title>
        <authorList>
            <consortium name="The Broad Institute Genomics Platform"/>
            <consortium name="The Broad Institute Genome Sequencing Center for Infectious Disease"/>
            <person name="Wu L."/>
            <person name="Ma J."/>
        </authorList>
    </citation>
    <scope>NUCLEOTIDE SEQUENCE [LARGE SCALE GENOMIC DNA]</scope>
    <source>
        <strain evidence="3">CCM 7526</strain>
    </source>
</reference>
<dbReference type="Proteomes" id="UP001597183">
    <property type="component" value="Unassembled WGS sequence"/>
</dbReference>
<evidence type="ECO:0000313" key="2">
    <source>
        <dbReference type="EMBL" id="MFD1365149.1"/>
    </source>
</evidence>
<keyword evidence="1" id="KW-0812">Transmembrane</keyword>
<gene>
    <name evidence="2" type="ORF">ACFQ5G_07315</name>
</gene>
<evidence type="ECO:0000313" key="3">
    <source>
        <dbReference type="Proteomes" id="UP001597183"/>
    </source>
</evidence>
<keyword evidence="1" id="KW-0472">Membrane</keyword>
<evidence type="ECO:0008006" key="4">
    <source>
        <dbReference type="Google" id="ProtNLM"/>
    </source>
</evidence>
<feature type="transmembrane region" description="Helical" evidence="1">
    <location>
        <begin position="32"/>
        <end position="51"/>
    </location>
</feature>
<dbReference type="RefSeq" id="WP_317795387.1">
    <property type="nucleotide sequence ID" value="NZ_AP028461.1"/>
</dbReference>
<dbReference type="EMBL" id="JBHTMK010000008">
    <property type="protein sequence ID" value="MFD1365149.1"/>
    <property type="molecule type" value="Genomic_DNA"/>
</dbReference>
<keyword evidence="1" id="KW-1133">Transmembrane helix</keyword>
<feature type="transmembrane region" description="Helical" evidence="1">
    <location>
        <begin position="58"/>
        <end position="78"/>
    </location>
</feature>
<name>A0ABW4A3T0_9ACTN</name>
<accession>A0ABW4A3T0</accession>